<name>A0A1F6CW61_HANXR</name>
<dbReference type="InterPro" id="IPR001444">
    <property type="entry name" value="Flag_bb_rod_N"/>
</dbReference>
<evidence type="ECO:0000259" key="5">
    <source>
        <dbReference type="Pfam" id="PF00460"/>
    </source>
</evidence>
<sequence>MSRSLRTAASGMIAQQLNIDNIANNLSNVNTTGFKRAKAEFQDLLYQTIRTAGTSAAQGALVPVEIQIGYGTRLVATQRIFEQGQVQATSNPLDLAIENEGINGDGFFQVTLPDGTIGFTRDGAFKTSAEGQLVTSDGFILQPPISIPQDAVSVNVSASGIVEVLQFGQTTPSQIGQIELAKFINPAGLRSIGRNLYLETQASGAAIVGAPNAEGFGRLSQGFLELSNVSVVDELVNMITAQRAYEINARAVRTSDEILQTTTQISP</sequence>
<evidence type="ECO:0000313" key="8">
    <source>
        <dbReference type="EMBL" id="OGG53404.1"/>
    </source>
</evidence>
<dbReference type="EMBL" id="MFKF01000122">
    <property type="protein sequence ID" value="OGG53404.1"/>
    <property type="molecule type" value="Genomic_DNA"/>
</dbReference>
<keyword evidence="4" id="KW-0975">Bacterial flagellum</keyword>
<keyword evidence="8" id="KW-0966">Cell projection</keyword>
<dbReference type="Pfam" id="PF06429">
    <property type="entry name" value="Flg_bbr_C"/>
    <property type="match status" value="1"/>
</dbReference>
<evidence type="ECO:0000313" key="9">
    <source>
        <dbReference type="Proteomes" id="UP000178606"/>
    </source>
</evidence>
<dbReference type="PANTHER" id="PTHR30435:SF19">
    <property type="entry name" value="FLAGELLAR BASAL-BODY ROD PROTEIN FLGG"/>
    <property type="match status" value="1"/>
</dbReference>
<evidence type="ECO:0000256" key="4">
    <source>
        <dbReference type="RuleBase" id="RU362116"/>
    </source>
</evidence>
<evidence type="ECO:0000259" key="6">
    <source>
        <dbReference type="Pfam" id="PF06429"/>
    </source>
</evidence>
<organism evidence="8 9">
    <name type="scientific">Handelsmanbacteria sp. (strain RIFCSPLOWO2_12_FULL_64_10)</name>
    <dbReference type="NCBI Taxonomy" id="1817868"/>
    <lineage>
        <taxon>Bacteria</taxon>
        <taxon>Candidatus Handelsmaniibacteriota</taxon>
    </lineage>
</organism>
<protein>
    <recommendedName>
        <fullName evidence="2 3">Flagellar basal-body rod protein FlgG</fullName>
    </recommendedName>
</protein>
<dbReference type="InterPro" id="IPR010930">
    <property type="entry name" value="Flg_bb/hook_C_dom"/>
</dbReference>
<keyword evidence="8" id="KW-0969">Cilium</keyword>
<dbReference type="InterPro" id="IPR053967">
    <property type="entry name" value="LlgE_F_G-like_D1"/>
</dbReference>
<dbReference type="Proteomes" id="UP000178606">
    <property type="component" value="Unassembled WGS sequence"/>
</dbReference>
<dbReference type="AlphaFoldDB" id="A0A1F6CW61"/>
<dbReference type="InterPro" id="IPR020013">
    <property type="entry name" value="Flagellar_FlgE/F/G"/>
</dbReference>
<proteinExistence type="inferred from homology"/>
<comment type="similarity">
    <text evidence="1 4">Belongs to the flagella basal body rod proteins family.</text>
</comment>
<evidence type="ECO:0000256" key="1">
    <source>
        <dbReference type="ARBA" id="ARBA00009677"/>
    </source>
</evidence>
<comment type="subcellular location">
    <subcellularLocation>
        <location evidence="4">Bacterial flagellum basal body</location>
    </subcellularLocation>
</comment>
<evidence type="ECO:0000256" key="2">
    <source>
        <dbReference type="ARBA" id="ARBA00017948"/>
    </source>
</evidence>
<feature type="domain" description="Flagellar basal-body/hook protein C-terminal" evidence="6">
    <location>
        <begin position="221"/>
        <end position="265"/>
    </location>
</feature>
<feature type="domain" description="Flagellar hook protein FlgE/F/G-like D1" evidence="7">
    <location>
        <begin position="102"/>
        <end position="164"/>
    </location>
</feature>
<evidence type="ECO:0000256" key="3">
    <source>
        <dbReference type="NCBIfam" id="TIGR02488"/>
    </source>
</evidence>
<comment type="caution">
    <text evidence="8">The sequence shown here is derived from an EMBL/GenBank/DDBJ whole genome shotgun (WGS) entry which is preliminary data.</text>
</comment>
<dbReference type="InterPro" id="IPR037925">
    <property type="entry name" value="FlgE/F/G-like"/>
</dbReference>
<gene>
    <name evidence="8" type="ORF">A3F84_20405</name>
</gene>
<dbReference type="NCBIfam" id="TIGR02488">
    <property type="entry name" value="flgG_G_neg"/>
    <property type="match status" value="1"/>
</dbReference>
<dbReference type="PANTHER" id="PTHR30435">
    <property type="entry name" value="FLAGELLAR PROTEIN"/>
    <property type="match status" value="1"/>
</dbReference>
<evidence type="ECO:0000259" key="7">
    <source>
        <dbReference type="Pfam" id="PF22692"/>
    </source>
</evidence>
<accession>A0A1F6CW61</accession>
<dbReference type="GO" id="GO:0071978">
    <property type="term" value="P:bacterial-type flagellum-dependent swarming motility"/>
    <property type="evidence" value="ECO:0007669"/>
    <property type="project" value="TreeGrafter"/>
</dbReference>
<dbReference type="GO" id="GO:0009426">
    <property type="term" value="C:bacterial-type flagellum basal body, distal rod"/>
    <property type="evidence" value="ECO:0007669"/>
    <property type="project" value="UniProtKB-UniRule"/>
</dbReference>
<feature type="domain" description="Flagellar basal body rod protein N-terminal" evidence="5">
    <location>
        <begin position="5"/>
        <end position="35"/>
    </location>
</feature>
<dbReference type="Pfam" id="PF22692">
    <property type="entry name" value="LlgE_F_G_D1"/>
    <property type="match status" value="1"/>
</dbReference>
<dbReference type="NCBIfam" id="TIGR03506">
    <property type="entry name" value="FlgEFG_subfam"/>
    <property type="match status" value="2"/>
</dbReference>
<dbReference type="Pfam" id="PF00460">
    <property type="entry name" value="Flg_bb_rod"/>
    <property type="match status" value="1"/>
</dbReference>
<dbReference type="SUPFAM" id="SSF117143">
    <property type="entry name" value="Flagellar hook protein flgE"/>
    <property type="match status" value="1"/>
</dbReference>
<reference evidence="8 9" key="1">
    <citation type="journal article" date="2016" name="Nat. Commun.">
        <title>Thousands of microbial genomes shed light on interconnected biogeochemical processes in an aquifer system.</title>
        <authorList>
            <person name="Anantharaman K."/>
            <person name="Brown C.T."/>
            <person name="Hug L.A."/>
            <person name="Sharon I."/>
            <person name="Castelle C.J."/>
            <person name="Probst A.J."/>
            <person name="Thomas B.C."/>
            <person name="Singh A."/>
            <person name="Wilkins M.J."/>
            <person name="Karaoz U."/>
            <person name="Brodie E.L."/>
            <person name="Williams K.H."/>
            <person name="Hubbard S.S."/>
            <person name="Banfield J.F."/>
        </authorList>
    </citation>
    <scope>NUCLEOTIDE SEQUENCE [LARGE SCALE GENOMIC DNA]</scope>
    <source>
        <strain evidence="9">RIFCSPLOWO2_12_FULL_64_10</strain>
    </source>
</reference>
<dbReference type="InterPro" id="IPR012834">
    <property type="entry name" value="FlgG_G_neg"/>
</dbReference>
<keyword evidence="8" id="KW-0282">Flagellum</keyword>